<dbReference type="Pfam" id="PF24597">
    <property type="entry name" value="TPR_DOP1_M"/>
    <property type="match status" value="1"/>
</dbReference>
<dbReference type="STRING" id="10228.B3S9K0"/>
<dbReference type="GeneID" id="6758187"/>
<dbReference type="PANTHER" id="PTHR14042:SF24">
    <property type="entry name" value="PROTEIN DOPEY-1 HOMOLOG"/>
    <property type="match status" value="1"/>
</dbReference>
<dbReference type="GO" id="GO:0005829">
    <property type="term" value="C:cytosol"/>
    <property type="evidence" value="ECO:0007669"/>
    <property type="project" value="GOC"/>
</dbReference>
<gene>
    <name evidence="9" type="ORF">TRIADDRAFT_31667</name>
</gene>
<dbReference type="InterPro" id="IPR056458">
    <property type="entry name" value="TPR_DOP1_M"/>
</dbReference>
<evidence type="ECO:0000256" key="1">
    <source>
        <dbReference type="ARBA" id="ARBA00004395"/>
    </source>
</evidence>
<evidence type="ECO:0000256" key="6">
    <source>
        <dbReference type="ARBA" id="ARBA00046326"/>
    </source>
</evidence>
<keyword evidence="3" id="KW-0653">Protein transport</keyword>
<keyword evidence="4" id="KW-0333">Golgi apparatus</keyword>
<organism evidence="9 10">
    <name type="scientific">Trichoplax adhaerens</name>
    <name type="common">Trichoplax reptans</name>
    <dbReference type="NCBI Taxonomy" id="10228"/>
    <lineage>
        <taxon>Eukaryota</taxon>
        <taxon>Metazoa</taxon>
        <taxon>Placozoa</taxon>
        <taxon>Uniplacotomia</taxon>
        <taxon>Trichoplacea</taxon>
        <taxon>Trichoplacidae</taxon>
        <taxon>Trichoplax</taxon>
    </lineage>
</organism>
<evidence type="ECO:0000313" key="9">
    <source>
        <dbReference type="EMBL" id="EDV20549.1"/>
    </source>
</evidence>
<dbReference type="HOGENOM" id="CLU_023559_0_0_1"/>
<dbReference type="GO" id="GO:0015031">
    <property type="term" value="P:protein transport"/>
    <property type="evidence" value="ECO:0007669"/>
    <property type="project" value="UniProtKB-KW"/>
</dbReference>
<dbReference type="RefSeq" id="XP_002116975.1">
    <property type="nucleotide sequence ID" value="XM_002116939.1"/>
</dbReference>
<dbReference type="PhylomeDB" id="B3S9K0"/>
<dbReference type="CTD" id="6758187"/>
<keyword evidence="2" id="KW-0813">Transport</keyword>
<accession>B3S9K0</accession>
<evidence type="ECO:0000256" key="3">
    <source>
        <dbReference type="ARBA" id="ARBA00022927"/>
    </source>
</evidence>
<proteinExistence type="inferred from homology"/>
<comment type="similarity">
    <text evidence="6">Belongs to the DOP1 family.</text>
</comment>
<dbReference type="OrthoDB" id="297643at2759"/>
<dbReference type="GO" id="GO:0006895">
    <property type="term" value="P:Golgi to endosome transport"/>
    <property type="evidence" value="ECO:0007669"/>
    <property type="project" value="InterPro"/>
</dbReference>
<dbReference type="PANTHER" id="PTHR14042">
    <property type="entry name" value="DOPEY-RELATED"/>
    <property type="match status" value="1"/>
</dbReference>
<name>B3S9K0_TRIAD</name>
<dbReference type="OMA" id="AWLLTDI"/>
<evidence type="ECO:0000313" key="10">
    <source>
        <dbReference type="Proteomes" id="UP000009022"/>
    </source>
</evidence>
<dbReference type="InParanoid" id="B3S9K0"/>
<dbReference type="GO" id="GO:0000139">
    <property type="term" value="C:Golgi membrane"/>
    <property type="evidence" value="ECO:0007669"/>
    <property type="project" value="UniProtKB-SubCell"/>
</dbReference>
<reference evidence="9 10" key="1">
    <citation type="journal article" date="2008" name="Nature">
        <title>The Trichoplax genome and the nature of placozoans.</title>
        <authorList>
            <person name="Srivastava M."/>
            <person name="Begovic E."/>
            <person name="Chapman J."/>
            <person name="Putnam N.H."/>
            <person name="Hellsten U."/>
            <person name="Kawashima T."/>
            <person name="Kuo A."/>
            <person name="Mitros T."/>
            <person name="Salamov A."/>
            <person name="Carpenter M.L."/>
            <person name="Signorovitch A.Y."/>
            <person name="Moreno M.A."/>
            <person name="Kamm K."/>
            <person name="Grimwood J."/>
            <person name="Schmutz J."/>
            <person name="Shapiro H."/>
            <person name="Grigoriev I.V."/>
            <person name="Buss L.W."/>
            <person name="Schierwater B."/>
            <person name="Dellaporta S.L."/>
            <person name="Rokhsar D.S."/>
        </authorList>
    </citation>
    <scope>NUCLEOTIDE SEQUENCE [LARGE SCALE GENOMIC DNA]</scope>
    <source>
        <strain evidence="9 10">Grell-BS-1999</strain>
    </source>
</reference>
<dbReference type="InterPro" id="IPR040314">
    <property type="entry name" value="DOP1"/>
</dbReference>
<dbReference type="AlphaFoldDB" id="B3S9K0"/>
<evidence type="ECO:0000259" key="8">
    <source>
        <dbReference type="Pfam" id="PF24597"/>
    </source>
</evidence>
<dbReference type="InterPro" id="IPR007249">
    <property type="entry name" value="DOP1_N"/>
</dbReference>
<evidence type="ECO:0000259" key="7">
    <source>
        <dbReference type="Pfam" id="PF04118"/>
    </source>
</evidence>
<feature type="domain" description="DOP1-like middle TPR" evidence="8">
    <location>
        <begin position="327"/>
        <end position="552"/>
    </location>
</feature>
<feature type="non-terminal residue" evidence="9">
    <location>
        <position position="554"/>
    </location>
</feature>
<protein>
    <submittedName>
        <fullName evidence="9">Uncharacterized protein</fullName>
    </submittedName>
</protein>
<dbReference type="Proteomes" id="UP000009022">
    <property type="component" value="Unassembled WGS sequence"/>
</dbReference>
<dbReference type="EMBL" id="DS985259">
    <property type="protein sequence ID" value="EDV20549.1"/>
    <property type="molecule type" value="Genomic_DNA"/>
</dbReference>
<evidence type="ECO:0000256" key="5">
    <source>
        <dbReference type="ARBA" id="ARBA00023136"/>
    </source>
</evidence>
<comment type="subcellular location">
    <subcellularLocation>
        <location evidence="1">Golgi apparatus membrane</location>
        <topology evidence="1">Peripheral membrane protein</topology>
    </subcellularLocation>
</comment>
<evidence type="ECO:0000256" key="2">
    <source>
        <dbReference type="ARBA" id="ARBA00022448"/>
    </source>
</evidence>
<dbReference type="KEGG" id="tad:TRIADDRAFT_31667"/>
<keyword evidence="5" id="KW-0472">Membrane</keyword>
<sequence length="554" mass="62248">MEEDNQLLNNARYRQYATAMDKALKSFESSSEWADLIASLGKVIKAIQSYPTFTKLPRRVVIGKRLAQCLHPALPSGVHLKALETYDVIFQRIGIERLALDLFIYSAGLFPLLANAAMQVKPVLLDLYQNYYLPLGKALQPALSGLLLGLLPGLEEGSEHFTRTKQLLDSSCNKLGAMTFFTGIWQCITSTPTVRLPALLYMTSCIDRQRPASEQLFVIGNDTSVVVNAVCLALHDNNILVQRNILDFLITFFLFHTNTLPDKDAVAILKSALSVLLRRDMSLNRRFYAWLLGTNVNAAIMKSNMGSNEDSDGHTSCVDPDTLNSRYFSAYSKVYVVAAVKEMLHDSYNSVVSSKGCITTAERSGVLGSFRVVLNLLDKSQIGTLVVEDILMDVLRFLYHVHNLLRSYLKVNENKQLADIQRCRSSGTTLQNCNNLADEVIKSANLIFNTFEPYYLWDYLGRAIHSCTSHSTLESISNDQDSCESIQIPKIMDDSLFYDEYFSLDPDNDVQTLYLPQLMYMIIVEMHRSCCNISFLELNSGIVLCSKLLNHILP</sequence>
<dbReference type="eggNOG" id="KOG3613">
    <property type="taxonomic scope" value="Eukaryota"/>
</dbReference>
<evidence type="ECO:0000256" key="4">
    <source>
        <dbReference type="ARBA" id="ARBA00023034"/>
    </source>
</evidence>
<dbReference type="Pfam" id="PF04118">
    <property type="entry name" value="Dopey_N"/>
    <property type="match status" value="1"/>
</dbReference>
<feature type="domain" description="DOP1 N-terminal" evidence="7">
    <location>
        <begin position="11"/>
        <end position="295"/>
    </location>
</feature>
<keyword evidence="10" id="KW-1185">Reference proteome</keyword>